<gene>
    <name evidence="4" type="ORF">ANN_11925</name>
</gene>
<evidence type="ECO:0000313" key="4">
    <source>
        <dbReference type="EMBL" id="KAJ4442059.1"/>
    </source>
</evidence>
<proteinExistence type="predicted"/>
<dbReference type="EMBL" id="JAJSOF020000015">
    <property type="protein sequence ID" value="KAJ4442059.1"/>
    <property type="molecule type" value="Genomic_DNA"/>
</dbReference>
<accession>A0ABQ8T6E7</accession>
<dbReference type="InterPro" id="IPR006600">
    <property type="entry name" value="HTH_CenpB_DNA-bd_dom"/>
</dbReference>
<protein>
    <recommendedName>
        <fullName evidence="3">HTH CENPB-type domain-containing protein</fullName>
    </recommendedName>
</protein>
<dbReference type="Proteomes" id="UP001148838">
    <property type="component" value="Unassembled WGS sequence"/>
</dbReference>
<feature type="domain" description="HTH CENPB-type" evidence="3">
    <location>
        <begin position="69"/>
        <end position="134"/>
    </location>
</feature>
<evidence type="ECO:0000259" key="3">
    <source>
        <dbReference type="Pfam" id="PF03221"/>
    </source>
</evidence>
<evidence type="ECO:0000256" key="1">
    <source>
        <dbReference type="ARBA" id="ARBA00004123"/>
    </source>
</evidence>
<keyword evidence="2" id="KW-0238">DNA-binding</keyword>
<organism evidence="4 5">
    <name type="scientific">Periplaneta americana</name>
    <name type="common">American cockroach</name>
    <name type="synonym">Blatta americana</name>
    <dbReference type="NCBI Taxonomy" id="6978"/>
    <lineage>
        <taxon>Eukaryota</taxon>
        <taxon>Metazoa</taxon>
        <taxon>Ecdysozoa</taxon>
        <taxon>Arthropoda</taxon>
        <taxon>Hexapoda</taxon>
        <taxon>Insecta</taxon>
        <taxon>Pterygota</taxon>
        <taxon>Neoptera</taxon>
        <taxon>Polyneoptera</taxon>
        <taxon>Dictyoptera</taxon>
        <taxon>Blattodea</taxon>
        <taxon>Blattoidea</taxon>
        <taxon>Blattidae</taxon>
        <taxon>Blattinae</taxon>
        <taxon>Periplaneta</taxon>
    </lineage>
</organism>
<evidence type="ECO:0000313" key="5">
    <source>
        <dbReference type="Proteomes" id="UP001148838"/>
    </source>
</evidence>
<reference evidence="4 5" key="1">
    <citation type="journal article" date="2022" name="Allergy">
        <title>Genome assembly and annotation of Periplaneta americana reveal a comprehensive cockroach allergen profile.</title>
        <authorList>
            <person name="Wang L."/>
            <person name="Xiong Q."/>
            <person name="Saelim N."/>
            <person name="Wang L."/>
            <person name="Nong W."/>
            <person name="Wan A.T."/>
            <person name="Shi M."/>
            <person name="Liu X."/>
            <person name="Cao Q."/>
            <person name="Hui J.H.L."/>
            <person name="Sookrung N."/>
            <person name="Leung T.F."/>
            <person name="Tungtrongchitr A."/>
            <person name="Tsui S.K.W."/>
        </authorList>
    </citation>
    <scope>NUCLEOTIDE SEQUENCE [LARGE SCALE GENOMIC DNA]</scope>
    <source>
        <strain evidence="4">PWHHKU_190912</strain>
    </source>
</reference>
<dbReference type="Gene3D" id="1.10.10.60">
    <property type="entry name" value="Homeodomain-like"/>
    <property type="match status" value="1"/>
</dbReference>
<evidence type="ECO:0000256" key="2">
    <source>
        <dbReference type="ARBA" id="ARBA00023125"/>
    </source>
</evidence>
<keyword evidence="5" id="KW-1185">Reference proteome</keyword>
<name>A0ABQ8T6E7_PERAM</name>
<dbReference type="SUPFAM" id="SSF46689">
    <property type="entry name" value="Homeodomain-like"/>
    <property type="match status" value="1"/>
</dbReference>
<comment type="subcellular location">
    <subcellularLocation>
        <location evidence="1">Nucleus</location>
    </subcellularLocation>
</comment>
<dbReference type="Pfam" id="PF03221">
    <property type="entry name" value="HTH_Tnp_Tc5"/>
    <property type="match status" value="1"/>
</dbReference>
<sequence length="193" mass="22216">MAKERKYGKWGEEDMERAMTAFRNGDADLNEVARIYSVPKATLRSRLLGTNVHAKGSKQRFGHCTDLDSEMERDLVSHILELESHLFGITRADLQILAFQIAEANGIPNRFKNGKAGKKWYYGFMARHSELSLRQPEATSAARALRFSRERVNEFFDVLTRLLDEYQFPPNNIFNMDESGFSTVHRPQKIMAQ</sequence>
<dbReference type="InterPro" id="IPR009057">
    <property type="entry name" value="Homeodomain-like_sf"/>
</dbReference>
<comment type="caution">
    <text evidence="4">The sequence shown here is derived from an EMBL/GenBank/DDBJ whole genome shotgun (WGS) entry which is preliminary data.</text>
</comment>